<dbReference type="InterPro" id="IPR001610">
    <property type="entry name" value="PAC"/>
</dbReference>
<dbReference type="InterPro" id="IPR013655">
    <property type="entry name" value="PAS_fold_3"/>
</dbReference>
<dbReference type="PANTHER" id="PTHR44757:SF2">
    <property type="entry name" value="BIOFILM ARCHITECTURE MAINTENANCE PROTEIN MBAA"/>
    <property type="match status" value="1"/>
</dbReference>
<dbReference type="InterPro" id="IPR043128">
    <property type="entry name" value="Rev_trsase/Diguanyl_cyclase"/>
</dbReference>
<dbReference type="Pfam" id="PF00563">
    <property type="entry name" value="EAL"/>
    <property type="match status" value="1"/>
</dbReference>
<dbReference type="Gene3D" id="3.30.450.20">
    <property type="entry name" value="PAS domain"/>
    <property type="match status" value="1"/>
</dbReference>
<accession>A0ABU2NJ77</accession>
<dbReference type="SUPFAM" id="SSF141868">
    <property type="entry name" value="EAL domain-like"/>
    <property type="match status" value="1"/>
</dbReference>
<dbReference type="CDD" id="cd01949">
    <property type="entry name" value="GGDEF"/>
    <property type="match status" value="1"/>
</dbReference>
<dbReference type="PANTHER" id="PTHR44757">
    <property type="entry name" value="DIGUANYLATE CYCLASE DGCP"/>
    <property type="match status" value="1"/>
</dbReference>
<dbReference type="SUPFAM" id="SSF55785">
    <property type="entry name" value="PYP-like sensor domain (PAS domain)"/>
    <property type="match status" value="1"/>
</dbReference>
<dbReference type="Gene3D" id="3.20.20.450">
    <property type="entry name" value="EAL domain"/>
    <property type="match status" value="1"/>
</dbReference>
<dbReference type="SMART" id="SM00091">
    <property type="entry name" value="PAS"/>
    <property type="match status" value="1"/>
</dbReference>
<dbReference type="InterPro" id="IPR035919">
    <property type="entry name" value="EAL_sf"/>
</dbReference>
<feature type="domain" description="EAL" evidence="3">
    <location>
        <begin position="453"/>
        <end position="712"/>
    </location>
</feature>
<reference evidence="6" key="1">
    <citation type="submission" date="2023-07" db="EMBL/GenBank/DDBJ databases">
        <title>30 novel species of actinomycetes from the DSMZ collection.</title>
        <authorList>
            <person name="Nouioui I."/>
        </authorList>
    </citation>
    <scope>NUCLEOTIDE SEQUENCE [LARGE SCALE GENOMIC DNA]</scope>
    <source>
        <strain evidence="6">DSM 45834</strain>
    </source>
</reference>
<sequence>MAGGAGGGDAAAAARYSFARHWAEQVAGTSYVPWGPAELSDYLLGLLDRLMELLSAFDYDADAVSQVGADLVRAHFTGSETLQQTMVVLGEGLPALFGRPRPAYLDRRLVQALGALAAGYATALRDRALDEQDGIHRAMLMATRQAEKRLAVSEARFRTMFREAGLGIAIGDLAGNITDANPSLLQMFGYTADEFTRRNVSEMVHPEDAPSIWQSYDELVAGKRDHFRVEKRFFRKDGGIIWTNLTVSLVRDDTGAPSYQVALLEDIGERRRLQSELEYLAYHDALTGLPNRTQLCKRLDAIFARDEPGLRIGLCCIDLDGFKAVNDSQGHDVGDQLLVAVANRLTHLCPGPGQLVARMGGDEFLVLVERTSAVDQVVELVEHILAAVVTPVHVSGHELAITASIGIVEQSVADTTPADLMSAADITLYWAKRQGKNRYAVFDRGRVEEEIARYTLSATMPAAIDRDEFVVHYQPLISLSDGTLRGVEALVRWQHPTYGLLTPDRFIGLAEDSGAIIPLGRWVLATACRQARRWLQRFGDDAPFISVNLAPRQLQDPDLVADVTAILTDTGLPSDRLQFELTERAVMSEETGPLQALAALEEIGVRLAIDDFGTGYSNLAYLRRLPVHTLKLDGSLAVGLGEIDTPDPAAEKIVSALVTLAHAMNLDVTAEGIETPAQLQRLRALGCDTGQGWLLARPGPAHVVAAQLRRRATL</sequence>
<dbReference type="SMART" id="SM00052">
    <property type="entry name" value="EAL"/>
    <property type="match status" value="1"/>
</dbReference>
<evidence type="ECO:0000313" key="5">
    <source>
        <dbReference type="EMBL" id="MDT0353078.1"/>
    </source>
</evidence>
<feature type="domain" description="PAC" evidence="2">
    <location>
        <begin position="227"/>
        <end position="279"/>
    </location>
</feature>
<dbReference type="Gene3D" id="3.30.70.270">
    <property type="match status" value="1"/>
</dbReference>
<dbReference type="NCBIfam" id="TIGR00254">
    <property type="entry name" value="GGDEF"/>
    <property type="match status" value="1"/>
</dbReference>
<evidence type="ECO:0000259" key="3">
    <source>
        <dbReference type="PROSITE" id="PS50883"/>
    </source>
</evidence>
<dbReference type="EMBL" id="JAVREJ010000025">
    <property type="protein sequence ID" value="MDT0353078.1"/>
    <property type="molecule type" value="Genomic_DNA"/>
</dbReference>
<evidence type="ECO:0000259" key="4">
    <source>
        <dbReference type="PROSITE" id="PS50887"/>
    </source>
</evidence>
<dbReference type="InterPro" id="IPR000160">
    <property type="entry name" value="GGDEF_dom"/>
</dbReference>
<proteinExistence type="predicted"/>
<organism evidence="5 6">
    <name type="scientific">Pseudonocardia charpentierae</name>
    <dbReference type="NCBI Taxonomy" id="3075545"/>
    <lineage>
        <taxon>Bacteria</taxon>
        <taxon>Bacillati</taxon>
        <taxon>Actinomycetota</taxon>
        <taxon>Actinomycetes</taxon>
        <taxon>Pseudonocardiales</taxon>
        <taxon>Pseudonocardiaceae</taxon>
        <taxon>Pseudonocardia</taxon>
    </lineage>
</organism>
<evidence type="ECO:0000259" key="2">
    <source>
        <dbReference type="PROSITE" id="PS50113"/>
    </source>
</evidence>
<dbReference type="InterPro" id="IPR001633">
    <property type="entry name" value="EAL_dom"/>
</dbReference>
<feature type="domain" description="PAS" evidence="1">
    <location>
        <begin position="153"/>
        <end position="223"/>
    </location>
</feature>
<dbReference type="InterPro" id="IPR029787">
    <property type="entry name" value="Nucleotide_cyclase"/>
</dbReference>
<dbReference type="PROSITE" id="PS50883">
    <property type="entry name" value="EAL"/>
    <property type="match status" value="1"/>
</dbReference>
<name>A0ABU2NJ77_9PSEU</name>
<gene>
    <name evidence="5" type="ORF">RM445_26545</name>
</gene>
<dbReference type="PROSITE" id="PS50113">
    <property type="entry name" value="PAC"/>
    <property type="match status" value="1"/>
</dbReference>
<comment type="caution">
    <text evidence="5">The sequence shown here is derived from an EMBL/GenBank/DDBJ whole genome shotgun (WGS) entry which is preliminary data.</text>
</comment>
<feature type="domain" description="GGDEF" evidence="4">
    <location>
        <begin position="310"/>
        <end position="444"/>
    </location>
</feature>
<dbReference type="InterPro" id="IPR000014">
    <property type="entry name" value="PAS"/>
</dbReference>
<dbReference type="InterPro" id="IPR035965">
    <property type="entry name" value="PAS-like_dom_sf"/>
</dbReference>
<dbReference type="SMART" id="SM00086">
    <property type="entry name" value="PAC"/>
    <property type="match status" value="1"/>
</dbReference>
<dbReference type="Pfam" id="PF08447">
    <property type="entry name" value="PAS_3"/>
    <property type="match status" value="1"/>
</dbReference>
<dbReference type="CDD" id="cd01948">
    <property type="entry name" value="EAL"/>
    <property type="match status" value="1"/>
</dbReference>
<dbReference type="CDD" id="cd00130">
    <property type="entry name" value="PAS"/>
    <property type="match status" value="1"/>
</dbReference>
<protein>
    <submittedName>
        <fullName evidence="5">EAL domain-containing protein</fullName>
    </submittedName>
</protein>
<dbReference type="NCBIfam" id="TIGR00229">
    <property type="entry name" value="sensory_box"/>
    <property type="match status" value="1"/>
</dbReference>
<dbReference type="SMART" id="SM00267">
    <property type="entry name" value="GGDEF"/>
    <property type="match status" value="1"/>
</dbReference>
<dbReference type="Pfam" id="PF00990">
    <property type="entry name" value="GGDEF"/>
    <property type="match status" value="1"/>
</dbReference>
<dbReference type="InterPro" id="IPR000700">
    <property type="entry name" value="PAS-assoc_C"/>
</dbReference>
<dbReference type="RefSeq" id="WP_311559592.1">
    <property type="nucleotide sequence ID" value="NZ_JAVREJ010000025.1"/>
</dbReference>
<dbReference type="PROSITE" id="PS50887">
    <property type="entry name" value="GGDEF"/>
    <property type="match status" value="1"/>
</dbReference>
<keyword evidence="6" id="KW-1185">Reference proteome</keyword>
<evidence type="ECO:0000259" key="1">
    <source>
        <dbReference type="PROSITE" id="PS50112"/>
    </source>
</evidence>
<dbReference type="PROSITE" id="PS50112">
    <property type="entry name" value="PAS"/>
    <property type="match status" value="1"/>
</dbReference>
<dbReference type="InterPro" id="IPR052155">
    <property type="entry name" value="Biofilm_reg_signaling"/>
</dbReference>
<evidence type="ECO:0000313" key="6">
    <source>
        <dbReference type="Proteomes" id="UP001183202"/>
    </source>
</evidence>
<dbReference type="SUPFAM" id="SSF55073">
    <property type="entry name" value="Nucleotide cyclase"/>
    <property type="match status" value="1"/>
</dbReference>
<dbReference type="Proteomes" id="UP001183202">
    <property type="component" value="Unassembled WGS sequence"/>
</dbReference>